<evidence type="ECO:0000256" key="1">
    <source>
        <dbReference type="SAM" id="Phobius"/>
    </source>
</evidence>
<dbReference type="EMBL" id="NBAG03000245">
    <property type="protein sequence ID" value="PNI62576.1"/>
    <property type="molecule type" value="Genomic_DNA"/>
</dbReference>
<protein>
    <submittedName>
        <fullName evidence="2">MKKS isoform 4</fullName>
    </submittedName>
</protein>
<organism evidence="2 3">
    <name type="scientific">Pan troglodytes</name>
    <name type="common">Chimpanzee</name>
    <dbReference type="NCBI Taxonomy" id="9598"/>
    <lineage>
        <taxon>Eukaryota</taxon>
        <taxon>Metazoa</taxon>
        <taxon>Chordata</taxon>
        <taxon>Craniata</taxon>
        <taxon>Vertebrata</taxon>
        <taxon>Euteleostomi</taxon>
        <taxon>Mammalia</taxon>
        <taxon>Eutheria</taxon>
        <taxon>Euarchontoglires</taxon>
        <taxon>Primates</taxon>
        <taxon>Haplorrhini</taxon>
        <taxon>Catarrhini</taxon>
        <taxon>Hominidae</taxon>
        <taxon>Pan</taxon>
    </lineage>
</organism>
<comment type="caution">
    <text evidence="2">The sequence shown here is derived from an EMBL/GenBank/DDBJ whole genome shotgun (WGS) entry which is preliminary data.</text>
</comment>
<keyword evidence="1" id="KW-0812">Transmembrane</keyword>
<keyword evidence="1" id="KW-0472">Membrane</keyword>
<sequence length="63" mass="7235">MSLQNLWRDYKVLVVMVPLVGLIHLGWYRIKSSPVFQIPKNDDIPEQDSLGLSNLQKSQIQGK</sequence>
<dbReference type="Proteomes" id="UP000236370">
    <property type="component" value="Unassembled WGS sequence"/>
</dbReference>
<feature type="transmembrane region" description="Helical" evidence="1">
    <location>
        <begin position="12"/>
        <end position="30"/>
    </location>
</feature>
<proteinExistence type="predicted"/>
<gene>
    <name evidence="2" type="ORF">CK820_G0017601</name>
</gene>
<dbReference type="AlphaFoldDB" id="A0A2J8MSS7"/>
<reference evidence="2 3" key="1">
    <citation type="submission" date="2017-12" db="EMBL/GenBank/DDBJ databases">
        <title>High-resolution comparative analysis of great ape genomes.</title>
        <authorList>
            <person name="Pollen A."/>
            <person name="Hastie A."/>
            <person name="Hormozdiari F."/>
            <person name="Dougherty M."/>
            <person name="Liu R."/>
            <person name="Chaisson M."/>
            <person name="Hoppe E."/>
            <person name="Hill C."/>
            <person name="Pang A."/>
            <person name="Hillier L."/>
            <person name="Baker C."/>
            <person name="Armstrong J."/>
            <person name="Shendure J."/>
            <person name="Paten B."/>
            <person name="Wilson R."/>
            <person name="Chao H."/>
            <person name="Schneider V."/>
            <person name="Ventura M."/>
            <person name="Kronenberg Z."/>
            <person name="Murali S."/>
            <person name="Gordon D."/>
            <person name="Cantsilieris S."/>
            <person name="Munson K."/>
            <person name="Nelson B."/>
            <person name="Raja A."/>
            <person name="Underwood J."/>
            <person name="Diekhans M."/>
            <person name="Fiddes I."/>
            <person name="Haussler D."/>
            <person name="Eichler E."/>
        </authorList>
    </citation>
    <scope>NUCLEOTIDE SEQUENCE [LARGE SCALE GENOMIC DNA]</scope>
    <source>
        <strain evidence="2">Yerkes chimp pedigree #C0471</strain>
    </source>
</reference>
<accession>A0A2J8MSS7</accession>
<evidence type="ECO:0000313" key="2">
    <source>
        <dbReference type="EMBL" id="PNI62576.1"/>
    </source>
</evidence>
<evidence type="ECO:0000313" key="3">
    <source>
        <dbReference type="Proteomes" id="UP000236370"/>
    </source>
</evidence>
<keyword evidence="1" id="KW-1133">Transmembrane helix</keyword>
<name>A0A2J8MSS7_PANTR</name>